<evidence type="ECO:0000313" key="2">
    <source>
        <dbReference type="EMBL" id="SET25652.1"/>
    </source>
</evidence>
<dbReference type="EMBL" id="FOHV01000013">
    <property type="protein sequence ID" value="SET25652.1"/>
    <property type="molecule type" value="Genomic_DNA"/>
</dbReference>
<protein>
    <submittedName>
        <fullName evidence="2">Conjugative transfer pilus assembly protein TraH</fullName>
    </submittedName>
</protein>
<dbReference type="InterPro" id="IPR010927">
    <property type="entry name" value="T4SS_TraH"/>
</dbReference>
<accession>A0A1I0D0F4</accession>
<dbReference type="STRING" id="1123402.SAMN02583745_01806"/>
<gene>
    <name evidence="2" type="ORF">SAMN02583745_01806</name>
</gene>
<evidence type="ECO:0000256" key="1">
    <source>
        <dbReference type="SAM" id="Phobius"/>
    </source>
</evidence>
<dbReference type="AlphaFoldDB" id="A0A1I0D0F4"/>
<name>A0A1I0D0F4_9GAMM</name>
<organism evidence="2 3">
    <name type="scientific">Thorsellia anophelis DSM 18579</name>
    <dbReference type="NCBI Taxonomy" id="1123402"/>
    <lineage>
        <taxon>Bacteria</taxon>
        <taxon>Pseudomonadati</taxon>
        <taxon>Pseudomonadota</taxon>
        <taxon>Gammaproteobacteria</taxon>
        <taxon>Enterobacterales</taxon>
        <taxon>Thorselliaceae</taxon>
        <taxon>Thorsellia</taxon>
    </lineage>
</organism>
<reference evidence="3" key="1">
    <citation type="submission" date="2016-10" db="EMBL/GenBank/DDBJ databases">
        <authorList>
            <person name="Varghese N."/>
            <person name="Submissions S."/>
        </authorList>
    </citation>
    <scope>NUCLEOTIDE SEQUENCE [LARGE SCALE GENOMIC DNA]</scope>
    <source>
        <strain evidence="3">DSM 18579</strain>
    </source>
</reference>
<dbReference type="Pfam" id="PF06122">
    <property type="entry name" value="TraH"/>
    <property type="match status" value="1"/>
</dbReference>
<proteinExistence type="predicted"/>
<keyword evidence="1" id="KW-0812">Transmembrane</keyword>
<keyword evidence="1" id="KW-0472">Membrane</keyword>
<evidence type="ECO:0000313" key="3">
    <source>
        <dbReference type="Proteomes" id="UP000242642"/>
    </source>
</evidence>
<keyword evidence="3" id="KW-1185">Reference proteome</keyword>
<dbReference type="Proteomes" id="UP000242642">
    <property type="component" value="Unassembled WGS sequence"/>
</dbReference>
<sequence length="522" mass="57656">MPNKSKVQSRYSSLNFTVEEAIMPIKIKIFNCKSKWFVLGKLITKHLGKDAKAVKQFTSYRYIRVISLSFIITIMPSFSVLANVEHQMERLFGTMTNITAPGVFETQRRGVITGGSVVSRHKLMDTNLVSFVPPSAQAGCGGIDMFAGSLSYINADQFVQLLRSVASNAKGYAFQLALSAMCEKCSQHIETLQKKVQQLNEYFGQSCQLAQGIVNDSIGAFQLKGQSEASLLGLTEGVGDVFTTWSTSSGKNSYEHIQENSSKSIAQAIMGNLVWRALKNNQVENWFSSGDEPLLEAIMSVTGSLIVGPLESAPDNLGQTPKLTKLPGQQLTLEDLLMGGEVTLYQCDDYDQNGCLHPILTHMNIEGLSSKVTTLLIGNSTKAGIIFKFAHNDMVLTEEEKSFMAVAPAHIGTMIRTLSAINEGAARSFAQRAAPIIALELSYRLISDMMKSVRDTASLDNHAYQKLLQNELDRIEILISESYQTLIMRFGTEQDIIQHYNQLLQLLPHKRYVNVSINLAEA</sequence>
<feature type="transmembrane region" description="Helical" evidence="1">
    <location>
        <begin position="62"/>
        <end position="82"/>
    </location>
</feature>
<keyword evidence="1" id="KW-1133">Transmembrane helix</keyword>